<dbReference type="PANTHER" id="PTHR30126">
    <property type="entry name" value="HTH-TYPE TRANSCRIPTIONAL REGULATOR"/>
    <property type="match status" value="1"/>
</dbReference>
<evidence type="ECO:0000313" key="7">
    <source>
        <dbReference type="Proteomes" id="UP000474967"/>
    </source>
</evidence>
<evidence type="ECO:0000256" key="3">
    <source>
        <dbReference type="ARBA" id="ARBA00023125"/>
    </source>
</evidence>
<accession>A0A6L9XUT4</accession>
<keyword evidence="3" id="KW-0238">DNA-binding</keyword>
<name>A0A6L9XUT4_9MICO</name>
<keyword evidence="7" id="KW-1185">Reference proteome</keyword>
<comment type="caution">
    <text evidence="6">The sequence shown here is derived from an EMBL/GenBank/DDBJ whole genome shotgun (WGS) entry which is preliminary data.</text>
</comment>
<dbReference type="PROSITE" id="PS50931">
    <property type="entry name" value="HTH_LYSR"/>
    <property type="match status" value="1"/>
</dbReference>
<dbReference type="FunFam" id="1.10.10.10:FF:000001">
    <property type="entry name" value="LysR family transcriptional regulator"/>
    <property type="match status" value="1"/>
</dbReference>
<evidence type="ECO:0000256" key="2">
    <source>
        <dbReference type="ARBA" id="ARBA00023015"/>
    </source>
</evidence>
<proteinExistence type="inferred from homology"/>
<dbReference type="CDD" id="cd05466">
    <property type="entry name" value="PBP2_LTTR_substrate"/>
    <property type="match status" value="1"/>
</dbReference>
<keyword evidence="2" id="KW-0805">Transcription regulation</keyword>
<dbReference type="Proteomes" id="UP000474967">
    <property type="component" value="Unassembled WGS sequence"/>
</dbReference>
<dbReference type="RefSeq" id="WP_163288098.1">
    <property type="nucleotide sequence ID" value="NZ_JAAGWY010000001.1"/>
</dbReference>
<reference evidence="6 7" key="1">
    <citation type="journal article" date="2014" name="J. Microbiol.">
        <title>Diaminobutyricibacter tongyongensis gen. nov., sp. nov. and Homoserinibacter gongjuensis gen. nov., sp. nov. belong to the family Microbacteriaceae.</title>
        <authorList>
            <person name="Kim S.J."/>
            <person name="Ahn J.H."/>
            <person name="Weon H.Y."/>
            <person name="Hamada M."/>
            <person name="Suzuki K."/>
            <person name="Kwon S.W."/>
        </authorList>
    </citation>
    <scope>NUCLEOTIDE SEQUENCE [LARGE SCALE GENOMIC DNA]</scope>
    <source>
        <strain evidence="6 7">NBRC 108724</strain>
    </source>
</reference>
<dbReference type="Gene3D" id="3.40.190.290">
    <property type="match status" value="1"/>
</dbReference>
<dbReference type="AlphaFoldDB" id="A0A6L9XUT4"/>
<protein>
    <submittedName>
        <fullName evidence="6">LysR family transcriptional regulator</fullName>
    </submittedName>
</protein>
<dbReference type="GO" id="GO:0003700">
    <property type="term" value="F:DNA-binding transcription factor activity"/>
    <property type="evidence" value="ECO:0007669"/>
    <property type="project" value="InterPro"/>
</dbReference>
<comment type="similarity">
    <text evidence="1">Belongs to the LysR transcriptional regulatory family.</text>
</comment>
<dbReference type="PANTHER" id="PTHR30126:SF40">
    <property type="entry name" value="HTH-TYPE TRANSCRIPTIONAL REGULATOR GLTR"/>
    <property type="match status" value="1"/>
</dbReference>
<dbReference type="InterPro" id="IPR036390">
    <property type="entry name" value="WH_DNA-bd_sf"/>
</dbReference>
<dbReference type="SUPFAM" id="SSF53850">
    <property type="entry name" value="Periplasmic binding protein-like II"/>
    <property type="match status" value="1"/>
</dbReference>
<dbReference type="EMBL" id="JAAGWY010000001">
    <property type="protein sequence ID" value="NEN05025.1"/>
    <property type="molecule type" value="Genomic_DNA"/>
</dbReference>
<feature type="domain" description="HTH lysR-type" evidence="5">
    <location>
        <begin position="1"/>
        <end position="58"/>
    </location>
</feature>
<gene>
    <name evidence="6" type="ORF">G3T36_03990</name>
</gene>
<dbReference type="GO" id="GO:0000976">
    <property type="term" value="F:transcription cis-regulatory region binding"/>
    <property type="evidence" value="ECO:0007669"/>
    <property type="project" value="TreeGrafter"/>
</dbReference>
<sequence>MELRHLRYFLAVADQKNFTRAAEQSFVAQSALSQQVSRLEKELGTRLFVRTSHSVELTPAGELLLPHARRIVADAARAQAEMRSHLGLEKGHLNLGLIQTSASPIDVVRPISRFHEAHPEIEISIVNQPSTEMVDGLQHGLLDVAVVGVSPDELPEGLEARLIATDPLVAVIDADVSRKLVGPLTLRQALKFGPLINFAPGTGIRLHVDEALKRAGIEPSSVFEMSQVTDMVRFAAMGLGVAIVPHALTIHAAADAADVEGDYCVFELRDPLAVHPVSVVFDPARISAAGRRFLDFLDGLDGLDRLDGLER</sequence>
<dbReference type="Pfam" id="PF03466">
    <property type="entry name" value="LysR_substrate"/>
    <property type="match status" value="1"/>
</dbReference>
<dbReference type="Pfam" id="PF00126">
    <property type="entry name" value="HTH_1"/>
    <property type="match status" value="1"/>
</dbReference>
<keyword evidence="4" id="KW-0804">Transcription</keyword>
<dbReference type="Gene3D" id="1.10.10.10">
    <property type="entry name" value="Winged helix-like DNA-binding domain superfamily/Winged helix DNA-binding domain"/>
    <property type="match status" value="1"/>
</dbReference>
<dbReference type="InterPro" id="IPR036388">
    <property type="entry name" value="WH-like_DNA-bd_sf"/>
</dbReference>
<dbReference type="SUPFAM" id="SSF46785">
    <property type="entry name" value="Winged helix' DNA-binding domain"/>
    <property type="match status" value="1"/>
</dbReference>
<organism evidence="6 7">
    <name type="scientific">Leifsonia tongyongensis</name>
    <dbReference type="NCBI Taxonomy" id="1268043"/>
    <lineage>
        <taxon>Bacteria</taxon>
        <taxon>Bacillati</taxon>
        <taxon>Actinomycetota</taxon>
        <taxon>Actinomycetes</taxon>
        <taxon>Micrococcales</taxon>
        <taxon>Microbacteriaceae</taxon>
        <taxon>Leifsonia</taxon>
    </lineage>
</organism>
<dbReference type="PRINTS" id="PR00039">
    <property type="entry name" value="HTHLYSR"/>
</dbReference>
<evidence type="ECO:0000256" key="1">
    <source>
        <dbReference type="ARBA" id="ARBA00009437"/>
    </source>
</evidence>
<dbReference type="InterPro" id="IPR005119">
    <property type="entry name" value="LysR_subst-bd"/>
</dbReference>
<dbReference type="InterPro" id="IPR000847">
    <property type="entry name" value="LysR_HTH_N"/>
</dbReference>
<evidence type="ECO:0000256" key="4">
    <source>
        <dbReference type="ARBA" id="ARBA00023163"/>
    </source>
</evidence>
<evidence type="ECO:0000259" key="5">
    <source>
        <dbReference type="PROSITE" id="PS50931"/>
    </source>
</evidence>
<evidence type="ECO:0000313" key="6">
    <source>
        <dbReference type="EMBL" id="NEN05025.1"/>
    </source>
</evidence>